<dbReference type="PANTHER" id="PTHR46825:SF7">
    <property type="entry name" value="D-ALANYL-D-ALANINE CARBOXYPEPTIDASE"/>
    <property type="match status" value="1"/>
</dbReference>
<protein>
    <submittedName>
        <fullName evidence="4">Serine hydrolase domain-containing protein</fullName>
        <ecNumber evidence="4">3.-.-.-</ecNumber>
    </submittedName>
</protein>
<feature type="region of interest" description="Disordered" evidence="1">
    <location>
        <begin position="32"/>
        <end position="53"/>
    </location>
</feature>
<evidence type="ECO:0000313" key="5">
    <source>
        <dbReference type="Proteomes" id="UP001589709"/>
    </source>
</evidence>
<name>A0ABV5N851_9ACTN</name>
<keyword evidence="2" id="KW-0732">Signal</keyword>
<keyword evidence="5" id="KW-1185">Reference proteome</keyword>
<evidence type="ECO:0000256" key="2">
    <source>
        <dbReference type="SAM" id="SignalP"/>
    </source>
</evidence>
<accession>A0ABV5N851</accession>
<dbReference type="Gene3D" id="3.40.710.10">
    <property type="entry name" value="DD-peptidase/beta-lactamase superfamily"/>
    <property type="match status" value="1"/>
</dbReference>
<dbReference type="InterPro" id="IPR050491">
    <property type="entry name" value="AmpC-like"/>
</dbReference>
<evidence type="ECO:0000313" key="4">
    <source>
        <dbReference type="EMBL" id="MFB9466483.1"/>
    </source>
</evidence>
<reference evidence="4 5" key="1">
    <citation type="submission" date="2024-09" db="EMBL/GenBank/DDBJ databases">
        <authorList>
            <person name="Sun Q."/>
            <person name="Mori K."/>
        </authorList>
    </citation>
    <scope>NUCLEOTIDE SEQUENCE [LARGE SCALE GENOMIC DNA]</scope>
    <source>
        <strain evidence="4 5">JCM 6917</strain>
    </source>
</reference>
<evidence type="ECO:0000256" key="1">
    <source>
        <dbReference type="SAM" id="MobiDB-lite"/>
    </source>
</evidence>
<dbReference type="Proteomes" id="UP001589709">
    <property type="component" value="Unassembled WGS sequence"/>
</dbReference>
<feature type="chain" id="PRO_5045218587" evidence="2">
    <location>
        <begin position="31"/>
        <end position="415"/>
    </location>
</feature>
<dbReference type="PANTHER" id="PTHR46825">
    <property type="entry name" value="D-ALANYL-D-ALANINE-CARBOXYPEPTIDASE/ENDOPEPTIDASE AMPH"/>
    <property type="match status" value="1"/>
</dbReference>
<dbReference type="InterPro" id="IPR001466">
    <property type="entry name" value="Beta-lactam-related"/>
</dbReference>
<dbReference type="GO" id="GO:0016787">
    <property type="term" value="F:hydrolase activity"/>
    <property type="evidence" value="ECO:0007669"/>
    <property type="project" value="UniProtKB-KW"/>
</dbReference>
<keyword evidence="4" id="KW-0378">Hydrolase</keyword>
<organism evidence="4 5">
    <name type="scientific">Streptomyces cinereospinus</name>
    <dbReference type="NCBI Taxonomy" id="285561"/>
    <lineage>
        <taxon>Bacteria</taxon>
        <taxon>Bacillati</taxon>
        <taxon>Actinomycetota</taxon>
        <taxon>Actinomycetes</taxon>
        <taxon>Kitasatosporales</taxon>
        <taxon>Streptomycetaceae</taxon>
        <taxon>Streptomyces</taxon>
    </lineage>
</organism>
<feature type="domain" description="Beta-lactamase-related" evidence="3">
    <location>
        <begin position="65"/>
        <end position="382"/>
    </location>
</feature>
<dbReference type="EC" id="3.-.-.-" evidence="4"/>
<feature type="signal peptide" evidence="2">
    <location>
        <begin position="1"/>
        <end position="30"/>
    </location>
</feature>
<dbReference type="RefSeq" id="WP_381349424.1">
    <property type="nucleotide sequence ID" value="NZ_JBHMCY010000070.1"/>
</dbReference>
<dbReference type="EMBL" id="JBHMCY010000070">
    <property type="protein sequence ID" value="MFB9466483.1"/>
    <property type="molecule type" value="Genomic_DNA"/>
</dbReference>
<proteinExistence type="predicted"/>
<comment type="caution">
    <text evidence="4">The sequence shown here is derived from an EMBL/GenBank/DDBJ whole genome shotgun (WGS) entry which is preliminary data.</text>
</comment>
<evidence type="ECO:0000259" key="3">
    <source>
        <dbReference type="Pfam" id="PF00144"/>
    </source>
</evidence>
<dbReference type="Pfam" id="PF00144">
    <property type="entry name" value="Beta-lactamase"/>
    <property type="match status" value="1"/>
</dbReference>
<gene>
    <name evidence="4" type="ORF">ACFF45_28180</name>
</gene>
<dbReference type="InterPro" id="IPR012338">
    <property type="entry name" value="Beta-lactam/transpept-like"/>
</dbReference>
<dbReference type="SUPFAM" id="SSF56601">
    <property type="entry name" value="beta-lactamase/transpeptidase-like"/>
    <property type="match status" value="1"/>
</dbReference>
<sequence>MTRSCGRLRRGAVIAAAVGALVAPPGGATALGAPHPVPATAGQPSPSPAPSDDFRTLTPEVKRQVDAAVEKVMREADIPGVTVGIWTPDKGSHVRSYGVADKESGRRMSPDLYMRIGSETKTFTVTALLKLVDEGKVGLDDTIGEYVDGVPDGGEITLRQLAGMRSGLYNYSEDEDFFKALTSDPQRPFTPRELLDYAFEHPVLFQPGEKFSYSNTNLILLGLVVEQAGGRPLQDYIRENVTGPAGMDRTLLATDAAFPRPHAHGYTNQTADGKVADSTDWNPSWGWAAGAMISTLEDLRVWAPTVATGVLPDGTTLISPATQRQRLDTPPTSVPGAGYGLGIFDVQGWIGHNGSLPGYESLTVYLPSARATLVVLLNTDIGRGQEEPSTLLGDAVTRIVSPEHVYNLPAQPAAR</sequence>